<gene>
    <name evidence="8" type="ORF">WJU22_07135</name>
</gene>
<accession>A0ABZ2Z6T4</accession>
<reference evidence="8 9" key="1">
    <citation type="submission" date="2024-03" db="EMBL/GenBank/DDBJ databases">
        <title>Chitinophaga caseinilytica sp. nov., a casein hydrolysing bacterium isolated from forest soil.</title>
        <authorList>
            <person name="Lee D.S."/>
            <person name="Han D.M."/>
            <person name="Baek J.H."/>
            <person name="Choi D.G."/>
            <person name="Jeon J.H."/>
            <person name="Jeon C.O."/>
        </authorList>
    </citation>
    <scope>NUCLEOTIDE SEQUENCE [LARGE SCALE GENOMIC DNA]</scope>
    <source>
        <strain evidence="8 9">KACC 19118</strain>
    </source>
</reference>
<dbReference type="PROSITE" id="PS51257">
    <property type="entry name" value="PROKAR_LIPOPROTEIN"/>
    <property type="match status" value="1"/>
</dbReference>
<evidence type="ECO:0000256" key="2">
    <source>
        <dbReference type="ARBA" id="ARBA00006275"/>
    </source>
</evidence>
<dbReference type="RefSeq" id="WP_341842556.1">
    <property type="nucleotide sequence ID" value="NZ_CP149792.1"/>
</dbReference>
<evidence type="ECO:0000256" key="1">
    <source>
        <dbReference type="ARBA" id="ARBA00004442"/>
    </source>
</evidence>
<evidence type="ECO:0000313" key="8">
    <source>
        <dbReference type="EMBL" id="WZN47949.1"/>
    </source>
</evidence>
<keyword evidence="5" id="KW-0998">Cell outer membrane</keyword>
<dbReference type="SUPFAM" id="SSF48452">
    <property type="entry name" value="TPR-like"/>
    <property type="match status" value="1"/>
</dbReference>
<keyword evidence="9" id="KW-1185">Reference proteome</keyword>
<dbReference type="Proteomes" id="UP001449657">
    <property type="component" value="Chromosome"/>
</dbReference>
<keyword evidence="4" id="KW-0472">Membrane</keyword>
<name>A0ABZ2Z6T4_9BACT</name>
<evidence type="ECO:0000259" key="7">
    <source>
        <dbReference type="Pfam" id="PF14322"/>
    </source>
</evidence>
<evidence type="ECO:0000256" key="5">
    <source>
        <dbReference type="ARBA" id="ARBA00023237"/>
    </source>
</evidence>
<dbReference type="InterPro" id="IPR012944">
    <property type="entry name" value="SusD_RagB_dom"/>
</dbReference>
<evidence type="ECO:0000256" key="4">
    <source>
        <dbReference type="ARBA" id="ARBA00023136"/>
    </source>
</evidence>
<dbReference type="EMBL" id="CP150096">
    <property type="protein sequence ID" value="WZN47949.1"/>
    <property type="molecule type" value="Genomic_DNA"/>
</dbReference>
<feature type="domain" description="SusD-like N-terminal" evidence="7">
    <location>
        <begin position="106"/>
        <end position="227"/>
    </location>
</feature>
<evidence type="ECO:0000256" key="3">
    <source>
        <dbReference type="ARBA" id="ARBA00022729"/>
    </source>
</evidence>
<dbReference type="CDD" id="cd08977">
    <property type="entry name" value="SusD"/>
    <property type="match status" value="1"/>
</dbReference>
<organism evidence="8 9">
    <name type="scientific">Chitinophaga caseinilytica</name>
    <dbReference type="NCBI Taxonomy" id="2267521"/>
    <lineage>
        <taxon>Bacteria</taxon>
        <taxon>Pseudomonadati</taxon>
        <taxon>Bacteroidota</taxon>
        <taxon>Chitinophagia</taxon>
        <taxon>Chitinophagales</taxon>
        <taxon>Chitinophagaceae</taxon>
        <taxon>Chitinophaga</taxon>
    </lineage>
</organism>
<keyword evidence="3" id="KW-0732">Signal</keyword>
<comment type="similarity">
    <text evidence="2">Belongs to the SusD family.</text>
</comment>
<feature type="domain" description="RagB/SusD" evidence="6">
    <location>
        <begin position="369"/>
        <end position="498"/>
    </location>
</feature>
<dbReference type="Pfam" id="PF14322">
    <property type="entry name" value="SusD-like_3"/>
    <property type="match status" value="1"/>
</dbReference>
<sequence length="510" mass="57524">MKPNQKRNTIILGAALLLGAGCGKGFLEQDIPGRMPLEGYYKTDADARTATFAAYDMLQAEYNWGWGSPLLLKTLPSDESNAGGNGPGDQPHYQALDNFTHDAQGESILWVWRMNYFGIYRANQVINRVAGTSDLQKRYIAESKVLRAYYYSELTALWGDVPLVLKDLEPSEYTQTKRIARAEVYAQIEKDLQEAIPVLSVRSGLPASERFRVTKGTAQSLLGKVYLYQKKWALAAEQFNNVINSGEYDLEPSVAMAFSQKGEFGIESVFEVPFTDQKRYTWDNFPWDRFREIESNIHIKLMGPREEHYTRMTGDSLDGGWGFNVGKKKLYDAFVAAGDVVRRKQTMFSVAELTAGGGKFADPTVWDFEGYIQRKYGSFSTVTTNPDDGTPDLNYGTNSRLIRYADVLLMAAEAYYRAGNEGRSRTELNKVRKRAKLADVTAAGNALFDAIVRERQLELAFEGFRYLDLVRWGRAEAELGPLGYKPNKHELLPVPDEDVRIGHLEQNKGY</sequence>
<evidence type="ECO:0000259" key="6">
    <source>
        <dbReference type="Pfam" id="PF07980"/>
    </source>
</evidence>
<protein>
    <submittedName>
        <fullName evidence="8">RagB/SusD family nutrient uptake outer membrane protein</fullName>
    </submittedName>
</protein>
<dbReference type="Gene3D" id="1.25.40.390">
    <property type="match status" value="1"/>
</dbReference>
<dbReference type="Pfam" id="PF07980">
    <property type="entry name" value="SusD_RagB"/>
    <property type="match status" value="1"/>
</dbReference>
<dbReference type="InterPro" id="IPR033985">
    <property type="entry name" value="SusD-like_N"/>
</dbReference>
<evidence type="ECO:0000313" key="9">
    <source>
        <dbReference type="Proteomes" id="UP001449657"/>
    </source>
</evidence>
<proteinExistence type="inferred from homology"/>
<dbReference type="InterPro" id="IPR011990">
    <property type="entry name" value="TPR-like_helical_dom_sf"/>
</dbReference>
<comment type="subcellular location">
    <subcellularLocation>
        <location evidence="1">Cell outer membrane</location>
    </subcellularLocation>
</comment>